<dbReference type="Gene3D" id="1.10.10.60">
    <property type="entry name" value="Homeodomain-like"/>
    <property type="match status" value="1"/>
</dbReference>
<evidence type="ECO:0000256" key="5">
    <source>
        <dbReference type="ARBA" id="ARBA00023242"/>
    </source>
</evidence>
<dbReference type="PANTHER" id="PTHR11211">
    <property type="entry name" value="IROQUOIS-CLASS HOMEODOMAIN PROTEIN IRX"/>
    <property type="match status" value="1"/>
</dbReference>
<evidence type="ECO:0000256" key="2">
    <source>
        <dbReference type="ARBA" id="ARBA00008446"/>
    </source>
</evidence>
<dbReference type="GO" id="GO:0000981">
    <property type="term" value="F:DNA-binding transcription factor activity, RNA polymerase II-specific"/>
    <property type="evidence" value="ECO:0007669"/>
    <property type="project" value="InterPro"/>
</dbReference>
<dbReference type="SMART" id="SM00389">
    <property type="entry name" value="HOX"/>
    <property type="match status" value="1"/>
</dbReference>
<keyword evidence="8" id="KW-0732">Signal</keyword>
<dbReference type="GO" id="GO:0048468">
    <property type="term" value="P:cell development"/>
    <property type="evidence" value="ECO:0007669"/>
    <property type="project" value="TreeGrafter"/>
</dbReference>
<feature type="chain" id="PRO_5034960676" evidence="8">
    <location>
        <begin position="18"/>
        <end position="474"/>
    </location>
</feature>
<dbReference type="InterPro" id="IPR009057">
    <property type="entry name" value="Homeodomain-like_sf"/>
</dbReference>
<evidence type="ECO:0000256" key="1">
    <source>
        <dbReference type="ARBA" id="ARBA00004123"/>
    </source>
</evidence>
<dbReference type="InterPro" id="IPR008422">
    <property type="entry name" value="KN_HD"/>
</dbReference>
<feature type="DNA-binding region" description="Homeobox" evidence="6">
    <location>
        <begin position="139"/>
        <end position="201"/>
    </location>
</feature>
<evidence type="ECO:0000256" key="6">
    <source>
        <dbReference type="PROSITE-ProRule" id="PRU00108"/>
    </source>
</evidence>
<dbReference type="GO" id="GO:0005634">
    <property type="term" value="C:nucleus"/>
    <property type="evidence" value="ECO:0007669"/>
    <property type="project" value="UniProtKB-SubCell"/>
</dbReference>
<dbReference type="Proteomes" id="UP000694680">
    <property type="component" value="Chromosome 3"/>
</dbReference>
<feature type="compositionally biased region" description="Basic and acidic residues" evidence="7">
    <location>
        <begin position="210"/>
        <end position="228"/>
    </location>
</feature>
<dbReference type="GO" id="GO:0030182">
    <property type="term" value="P:neuron differentiation"/>
    <property type="evidence" value="ECO:0007669"/>
    <property type="project" value="TreeGrafter"/>
</dbReference>
<organism evidence="10 11">
    <name type="scientific">Gouania willdenowi</name>
    <name type="common">Blunt-snouted clingfish</name>
    <name type="synonym">Lepadogaster willdenowi</name>
    <dbReference type="NCBI Taxonomy" id="441366"/>
    <lineage>
        <taxon>Eukaryota</taxon>
        <taxon>Metazoa</taxon>
        <taxon>Chordata</taxon>
        <taxon>Craniata</taxon>
        <taxon>Vertebrata</taxon>
        <taxon>Euteleostomi</taxon>
        <taxon>Actinopterygii</taxon>
        <taxon>Neopterygii</taxon>
        <taxon>Teleostei</taxon>
        <taxon>Neoteleostei</taxon>
        <taxon>Acanthomorphata</taxon>
        <taxon>Ovalentaria</taxon>
        <taxon>Blenniimorphae</taxon>
        <taxon>Blenniiformes</taxon>
        <taxon>Gobiesocoidei</taxon>
        <taxon>Gobiesocidae</taxon>
        <taxon>Gobiesocinae</taxon>
        <taxon>Gouania</taxon>
    </lineage>
</organism>
<keyword evidence="3 6" id="KW-0238">DNA-binding</keyword>
<feature type="region of interest" description="Disordered" evidence="7">
    <location>
        <begin position="200"/>
        <end position="228"/>
    </location>
</feature>
<evidence type="ECO:0000256" key="4">
    <source>
        <dbReference type="ARBA" id="ARBA00023155"/>
    </source>
</evidence>
<dbReference type="InterPro" id="IPR017970">
    <property type="entry name" value="Homeobox_CS"/>
</dbReference>
<proteinExistence type="inferred from homology"/>
<dbReference type="AlphaFoldDB" id="A0A8C5ENR7"/>
<comment type="subcellular location">
    <subcellularLocation>
        <location evidence="1 6">Nucleus</location>
    </subcellularLocation>
</comment>
<dbReference type="Pfam" id="PF05920">
    <property type="entry name" value="Homeobox_KN"/>
    <property type="match status" value="1"/>
</dbReference>
<accession>A0A8C5ENR7</accession>
<keyword evidence="5 6" id="KW-0539">Nucleus</keyword>
<reference evidence="10" key="3">
    <citation type="submission" date="2025-09" db="UniProtKB">
        <authorList>
            <consortium name="Ensembl"/>
        </authorList>
    </citation>
    <scope>IDENTIFICATION</scope>
</reference>
<dbReference type="SUPFAM" id="SSF46689">
    <property type="entry name" value="Homeodomain-like"/>
    <property type="match status" value="1"/>
</dbReference>
<evidence type="ECO:0000256" key="7">
    <source>
        <dbReference type="SAM" id="MobiDB-lite"/>
    </source>
</evidence>
<name>A0A8C5ENR7_GOUWI</name>
<dbReference type="PROSITE" id="PS50071">
    <property type="entry name" value="HOMEOBOX_2"/>
    <property type="match status" value="1"/>
</dbReference>
<evidence type="ECO:0000256" key="3">
    <source>
        <dbReference type="ARBA" id="ARBA00023125"/>
    </source>
</evidence>
<dbReference type="FunFam" id="1.10.10.60:FF:000003">
    <property type="entry name" value="Iroquois-class homeobox protein IRX"/>
    <property type="match status" value="1"/>
</dbReference>
<dbReference type="CDD" id="cd00086">
    <property type="entry name" value="homeodomain"/>
    <property type="match status" value="1"/>
</dbReference>
<evidence type="ECO:0000313" key="11">
    <source>
        <dbReference type="Proteomes" id="UP000694680"/>
    </source>
</evidence>
<sequence length="474" mass="51549">MSFFVFVFFYHLFFVSANPSTTCCDSISRSVSDGTGSTQSGSGSFCCPSYENRLLASSRTELNAALGMYGSPYAAAAAASQNYANYFPYSTDPSAIYSSLNPQYEIKDTTGTLHSGQPHITTCEKIITKAAYGTVDFNSTTRRKNATRETTSTLKTWLYEHRKNPYPTKGEKIMLAIITKMTLTQVSTWFANARRRLKKENKMTWSPKNKANDDRKDELNKKEKDLHLSDLEDMDEDDCDKLNSDCEKVASDEQDIQRTMSVSGTPEKSDCSSELHLSLTNSFHSFPCAIKSITSLPPLPSDFLDAVASKGPTSTGQVSGTVSLSHFDISAKPRIWSLARTAASGVILSPQLGSELRTGNATEDCQLQGGRLTAGQCGGGIRALHESNSVTTAESPFPVGPSLHSKVYGTSSYSHKALQLHCSSYAALPDTCHFSNIEGFSGGSKADTQSNDLGEACGTIHDDKVTAFRPVMKR</sequence>
<keyword evidence="4 6" id="KW-0371">Homeobox</keyword>
<comment type="similarity">
    <text evidence="2">Belongs to the TALE/IRO homeobox family.</text>
</comment>
<dbReference type="GO" id="GO:0000978">
    <property type="term" value="F:RNA polymerase II cis-regulatory region sequence-specific DNA binding"/>
    <property type="evidence" value="ECO:0007669"/>
    <property type="project" value="TreeGrafter"/>
</dbReference>
<evidence type="ECO:0000313" key="10">
    <source>
        <dbReference type="Ensembl" id="ENSGWIP00000023741.1"/>
    </source>
</evidence>
<reference evidence="10" key="2">
    <citation type="submission" date="2025-08" db="UniProtKB">
        <authorList>
            <consortium name="Ensembl"/>
        </authorList>
    </citation>
    <scope>IDENTIFICATION</scope>
</reference>
<dbReference type="PANTHER" id="PTHR11211:SF47">
    <property type="entry name" value="IROQUOIS HOMEOBOX PROTEIN 6A"/>
    <property type="match status" value="1"/>
</dbReference>
<protein>
    <submittedName>
        <fullName evidence="10">Iroquois homeobox 6a</fullName>
    </submittedName>
</protein>
<dbReference type="InterPro" id="IPR001356">
    <property type="entry name" value="HD"/>
</dbReference>
<feature type="signal peptide" evidence="8">
    <location>
        <begin position="1"/>
        <end position="17"/>
    </location>
</feature>
<evidence type="ECO:0000256" key="8">
    <source>
        <dbReference type="SAM" id="SignalP"/>
    </source>
</evidence>
<dbReference type="PROSITE" id="PS00027">
    <property type="entry name" value="HOMEOBOX_1"/>
    <property type="match status" value="1"/>
</dbReference>
<dbReference type="Ensembl" id="ENSGWIT00000025997.1">
    <property type="protein sequence ID" value="ENSGWIP00000023741.1"/>
    <property type="gene ID" value="ENSGWIG00000012650.1"/>
</dbReference>
<keyword evidence="11" id="KW-1185">Reference proteome</keyword>
<evidence type="ECO:0000259" key="9">
    <source>
        <dbReference type="PROSITE" id="PS50071"/>
    </source>
</evidence>
<reference evidence="10" key="1">
    <citation type="submission" date="2020-06" db="EMBL/GenBank/DDBJ databases">
        <authorList>
            <consortium name="Wellcome Sanger Institute Data Sharing"/>
        </authorList>
    </citation>
    <scope>NUCLEOTIDE SEQUENCE [LARGE SCALE GENOMIC DNA]</scope>
</reference>
<feature type="domain" description="Homeobox" evidence="9">
    <location>
        <begin position="137"/>
        <end position="200"/>
    </location>
</feature>